<dbReference type="PRINTS" id="PR01100">
    <property type="entry name" value="SHIKIMTKNASE"/>
</dbReference>
<feature type="binding site" evidence="7">
    <location>
        <position position="78"/>
    </location>
    <ligand>
        <name>substrate</name>
    </ligand>
</feature>
<protein>
    <recommendedName>
        <fullName evidence="7">Shikimate kinase</fullName>
        <shortName evidence="7">SK</shortName>
        <ecNumber evidence="7">2.7.1.71</ecNumber>
    </recommendedName>
</protein>
<dbReference type="Pfam" id="PF01202">
    <property type="entry name" value="SKI"/>
    <property type="match status" value="1"/>
</dbReference>
<comment type="cofactor">
    <cofactor evidence="7">
        <name>Mg(2+)</name>
        <dbReference type="ChEBI" id="CHEBI:18420"/>
    </cofactor>
    <text evidence="7">Binds 1 Mg(2+) ion per subunit.</text>
</comment>
<dbReference type="HAMAP" id="MF_00109">
    <property type="entry name" value="Shikimate_kinase"/>
    <property type="match status" value="1"/>
</dbReference>
<comment type="function">
    <text evidence="7">Catalyzes the specific phosphorylation of the 3-hydroxyl group of shikimic acid using ATP as a cosubstrate.</text>
</comment>
<dbReference type="GO" id="GO:0005829">
    <property type="term" value="C:cytosol"/>
    <property type="evidence" value="ECO:0007669"/>
    <property type="project" value="TreeGrafter"/>
</dbReference>
<dbReference type="EMBL" id="PCVM01000057">
    <property type="protein sequence ID" value="PIQ73471.1"/>
    <property type="molecule type" value="Genomic_DNA"/>
</dbReference>
<comment type="subcellular location">
    <subcellularLocation>
        <location evidence="7">Cytoplasm</location>
    </subcellularLocation>
</comment>
<name>A0A2M6IU60_9BACT</name>
<sequence length="161" mass="18198">MKIILIGFMGSGKSTISKLLGKTLNLKVVDMDDMVEELAGMKTPEIFDKFGEAKFREFESKVAKNLSQVDDIVISTGGGVILNKLNIINLRKNNGRVVFLRTTFEEIVKRVSVHDRPRPLFSDIKKAEKLFESRKAIYEFHADIIIDTDGVKVEDIINQLI</sequence>
<keyword evidence="5 7" id="KW-0067">ATP-binding</keyword>
<dbReference type="GO" id="GO:0008652">
    <property type="term" value="P:amino acid biosynthetic process"/>
    <property type="evidence" value="ECO:0007669"/>
    <property type="project" value="UniProtKB-KW"/>
</dbReference>
<dbReference type="GO" id="GO:0009073">
    <property type="term" value="P:aromatic amino acid family biosynthetic process"/>
    <property type="evidence" value="ECO:0007669"/>
    <property type="project" value="UniProtKB-KW"/>
</dbReference>
<feature type="binding site" evidence="7">
    <location>
        <begin position="10"/>
        <end position="15"/>
    </location>
    <ligand>
        <name>ATP</name>
        <dbReference type="ChEBI" id="CHEBI:30616"/>
    </ligand>
</feature>
<evidence type="ECO:0000256" key="7">
    <source>
        <dbReference type="HAMAP-Rule" id="MF_00109"/>
    </source>
</evidence>
<dbReference type="InterPro" id="IPR027417">
    <property type="entry name" value="P-loop_NTPase"/>
</dbReference>
<keyword evidence="4 7" id="KW-0418">Kinase</keyword>
<feature type="binding site" evidence="7">
    <location>
        <position position="14"/>
    </location>
    <ligand>
        <name>Mg(2+)</name>
        <dbReference type="ChEBI" id="CHEBI:18420"/>
    </ligand>
</feature>
<keyword evidence="7" id="KW-0479">Metal-binding</keyword>
<keyword evidence="6 7" id="KW-0057">Aromatic amino acid biosynthesis</keyword>
<dbReference type="InterPro" id="IPR000623">
    <property type="entry name" value="Shikimate_kinase/TSH1"/>
</dbReference>
<dbReference type="PANTHER" id="PTHR21087:SF16">
    <property type="entry name" value="SHIKIMATE KINASE 1, CHLOROPLASTIC"/>
    <property type="match status" value="1"/>
</dbReference>
<dbReference type="UniPathway" id="UPA00053">
    <property type="reaction ID" value="UER00088"/>
</dbReference>
<evidence type="ECO:0000256" key="1">
    <source>
        <dbReference type="ARBA" id="ARBA00022605"/>
    </source>
</evidence>
<keyword evidence="7" id="KW-0963">Cytoplasm</keyword>
<evidence type="ECO:0000256" key="3">
    <source>
        <dbReference type="ARBA" id="ARBA00022741"/>
    </source>
</evidence>
<evidence type="ECO:0000313" key="9">
    <source>
        <dbReference type="Proteomes" id="UP000231056"/>
    </source>
</evidence>
<keyword evidence="7" id="KW-0460">Magnesium</keyword>
<feature type="binding site" evidence="7">
    <location>
        <position position="32"/>
    </location>
    <ligand>
        <name>substrate</name>
    </ligand>
</feature>
<comment type="caution">
    <text evidence="7">Lacks conserved residue(s) required for the propagation of feature annotation.</text>
</comment>
<keyword evidence="1 7" id="KW-0028">Amino-acid biosynthesis</keyword>
<dbReference type="Proteomes" id="UP000231056">
    <property type="component" value="Unassembled WGS sequence"/>
</dbReference>
<dbReference type="SUPFAM" id="SSF52540">
    <property type="entry name" value="P-loop containing nucleoside triphosphate hydrolases"/>
    <property type="match status" value="1"/>
</dbReference>
<keyword evidence="3 7" id="KW-0547">Nucleotide-binding</keyword>
<evidence type="ECO:0000256" key="4">
    <source>
        <dbReference type="ARBA" id="ARBA00022777"/>
    </source>
</evidence>
<organism evidence="8 9">
    <name type="scientific">Candidatus Roizmanbacteria bacterium CG11_big_fil_rev_8_21_14_0_20_36_8</name>
    <dbReference type="NCBI Taxonomy" id="1974856"/>
    <lineage>
        <taxon>Bacteria</taxon>
        <taxon>Candidatus Roizmaniibacteriota</taxon>
    </lineage>
</organism>
<dbReference type="GO" id="GO:0009423">
    <property type="term" value="P:chorismate biosynthetic process"/>
    <property type="evidence" value="ECO:0007669"/>
    <property type="project" value="UniProtKB-UniRule"/>
</dbReference>
<evidence type="ECO:0000256" key="5">
    <source>
        <dbReference type="ARBA" id="ARBA00022840"/>
    </source>
</evidence>
<feature type="binding site" evidence="7">
    <location>
        <position position="118"/>
    </location>
    <ligand>
        <name>ATP</name>
        <dbReference type="ChEBI" id="CHEBI:30616"/>
    </ligand>
</feature>
<comment type="caution">
    <text evidence="8">The sequence shown here is derived from an EMBL/GenBank/DDBJ whole genome shotgun (WGS) entry which is preliminary data.</text>
</comment>
<dbReference type="AlphaFoldDB" id="A0A2M6IU60"/>
<dbReference type="Gene3D" id="3.40.50.300">
    <property type="entry name" value="P-loop containing nucleotide triphosphate hydrolases"/>
    <property type="match status" value="1"/>
</dbReference>
<comment type="catalytic activity">
    <reaction evidence="7">
        <text>shikimate + ATP = 3-phosphoshikimate + ADP + H(+)</text>
        <dbReference type="Rhea" id="RHEA:13121"/>
        <dbReference type="ChEBI" id="CHEBI:15378"/>
        <dbReference type="ChEBI" id="CHEBI:30616"/>
        <dbReference type="ChEBI" id="CHEBI:36208"/>
        <dbReference type="ChEBI" id="CHEBI:145989"/>
        <dbReference type="ChEBI" id="CHEBI:456216"/>
        <dbReference type="EC" id="2.7.1.71"/>
    </reaction>
</comment>
<gene>
    <name evidence="7" type="primary">aroK</name>
    <name evidence="8" type="ORF">COV58_02375</name>
</gene>
<dbReference type="CDD" id="cd00464">
    <property type="entry name" value="SK"/>
    <property type="match status" value="1"/>
</dbReference>
<feature type="binding site" evidence="7">
    <location>
        <position position="56"/>
    </location>
    <ligand>
        <name>substrate</name>
    </ligand>
</feature>
<feature type="binding site" evidence="7">
    <location>
        <position position="134"/>
    </location>
    <ligand>
        <name>substrate</name>
    </ligand>
</feature>
<dbReference type="PANTHER" id="PTHR21087">
    <property type="entry name" value="SHIKIMATE KINASE"/>
    <property type="match status" value="1"/>
</dbReference>
<dbReference type="GO" id="GO:0005524">
    <property type="term" value="F:ATP binding"/>
    <property type="evidence" value="ECO:0007669"/>
    <property type="project" value="UniProtKB-UniRule"/>
</dbReference>
<dbReference type="EC" id="2.7.1.71" evidence="7"/>
<reference evidence="8 9" key="1">
    <citation type="submission" date="2017-09" db="EMBL/GenBank/DDBJ databases">
        <title>Depth-based differentiation of microbial function through sediment-hosted aquifers and enrichment of novel symbionts in the deep terrestrial subsurface.</title>
        <authorList>
            <person name="Probst A.J."/>
            <person name="Ladd B."/>
            <person name="Jarett J.K."/>
            <person name="Geller-Mcgrath D.E."/>
            <person name="Sieber C.M."/>
            <person name="Emerson J.B."/>
            <person name="Anantharaman K."/>
            <person name="Thomas B.C."/>
            <person name="Malmstrom R."/>
            <person name="Stieglmeier M."/>
            <person name="Klingl A."/>
            <person name="Woyke T."/>
            <person name="Ryan C.M."/>
            <person name="Banfield J.F."/>
        </authorList>
    </citation>
    <scope>NUCLEOTIDE SEQUENCE [LARGE SCALE GENOMIC DNA]</scope>
    <source>
        <strain evidence="8">CG11_big_fil_rev_8_21_14_0_20_36_8</strain>
    </source>
</reference>
<comment type="similarity">
    <text evidence="7">Belongs to the shikimate kinase family.</text>
</comment>
<evidence type="ECO:0000313" key="8">
    <source>
        <dbReference type="EMBL" id="PIQ73471.1"/>
    </source>
</evidence>
<comment type="pathway">
    <text evidence="7">Metabolic intermediate biosynthesis; chorismate biosynthesis; chorismate from D-erythrose 4-phosphate and phosphoenolpyruvate: step 5/7.</text>
</comment>
<dbReference type="InterPro" id="IPR031322">
    <property type="entry name" value="Shikimate/glucono_kinase"/>
</dbReference>
<dbReference type="GO" id="GO:0004765">
    <property type="term" value="F:shikimate kinase activity"/>
    <property type="evidence" value="ECO:0007669"/>
    <property type="project" value="UniProtKB-UniRule"/>
</dbReference>
<comment type="subunit">
    <text evidence="7">Monomer.</text>
</comment>
<dbReference type="GO" id="GO:0000287">
    <property type="term" value="F:magnesium ion binding"/>
    <property type="evidence" value="ECO:0007669"/>
    <property type="project" value="UniProtKB-UniRule"/>
</dbReference>
<evidence type="ECO:0000256" key="2">
    <source>
        <dbReference type="ARBA" id="ARBA00022679"/>
    </source>
</evidence>
<accession>A0A2M6IU60</accession>
<proteinExistence type="inferred from homology"/>
<evidence type="ECO:0000256" key="6">
    <source>
        <dbReference type="ARBA" id="ARBA00023141"/>
    </source>
</evidence>
<keyword evidence="2 7" id="KW-0808">Transferase</keyword>